<evidence type="ECO:0000256" key="1">
    <source>
        <dbReference type="ARBA" id="ARBA00004196"/>
    </source>
</evidence>
<dbReference type="Pfam" id="PF00578">
    <property type="entry name" value="AhpC-TSA"/>
    <property type="match status" value="1"/>
</dbReference>
<dbReference type="AlphaFoldDB" id="A0A7G5GXQ2"/>
<dbReference type="InterPro" id="IPR025380">
    <property type="entry name" value="DUF4369"/>
</dbReference>
<feature type="domain" description="Thioredoxin" evidence="5">
    <location>
        <begin position="232"/>
        <end position="369"/>
    </location>
</feature>
<dbReference type="KEGG" id="sfol:H3H32_01380"/>
<evidence type="ECO:0000259" key="5">
    <source>
        <dbReference type="PROSITE" id="PS51352"/>
    </source>
</evidence>
<dbReference type="EMBL" id="CP059732">
    <property type="protein sequence ID" value="QMW03644.1"/>
    <property type="molecule type" value="Genomic_DNA"/>
</dbReference>
<keyword evidence="7" id="KW-1185">Reference proteome</keyword>
<dbReference type="InterPro" id="IPR013766">
    <property type="entry name" value="Thioredoxin_domain"/>
</dbReference>
<dbReference type="SUPFAM" id="SSF52833">
    <property type="entry name" value="Thioredoxin-like"/>
    <property type="match status" value="1"/>
</dbReference>
<dbReference type="GO" id="GO:0016209">
    <property type="term" value="F:antioxidant activity"/>
    <property type="evidence" value="ECO:0007669"/>
    <property type="project" value="InterPro"/>
</dbReference>
<dbReference type="GO" id="GO:0030313">
    <property type="term" value="C:cell envelope"/>
    <property type="evidence" value="ECO:0007669"/>
    <property type="project" value="UniProtKB-SubCell"/>
</dbReference>
<dbReference type="InterPro" id="IPR000866">
    <property type="entry name" value="AhpC/TSA"/>
</dbReference>
<name>A0A7G5GXQ2_9BACT</name>
<dbReference type="PANTHER" id="PTHR42852:SF6">
    <property type="entry name" value="THIOL:DISULFIDE INTERCHANGE PROTEIN DSBE"/>
    <property type="match status" value="1"/>
</dbReference>
<keyword evidence="2" id="KW-0201">Cytochrome c-type biogenesis</keyword>
<dbReference type="PANTHER" id="PTHR42852">
    <property type="entry name" value="THIOL:DISULFIDE INTERCHANGE PROTEIN DSBE"/>
    <property type="match status" value="1"/>
</dbReference>
<dbReference type="PROSITE" id="PS51352">
    <property type="entry name" value="THIOREDOXIN_2"/>
    <property type="match status" value="1"/>
</dbReference>
<accession>A0A7G5GXQ2</accession>
<dbReference type="Proteomes" id="UP000515369">
    <property type="component" value="Chromosome"/>
</dbReference>
<dbReference type="GO" id="GO:0017004">
    <property type="term" value="P:cytochrome complex assembly"/>
    <property type="evidence" value="ECO:0007669"/>
    <property type="project" value="UniProtKB-KW"/>
</dbReference>
<dbReference type="InterPro" id="IPR050553">
    <property type="entry name" value="Thioredoxin_ResA/DsbE_sf"/>
</dbReference>
<evidence type="ECO:0000256" key="4">
    <source>
        <dbReference type="ARBA" id="ARBA00023284"/>
    </source>
</evidence>
<evidence type="ECO:0000256" key="2">
    <source>
        <dbReference type="ARBA" id="ARBA00022748"/>
    </source>
</evidence>
<dbReference type="Pfam" id="PF14289">
    <property type="entry name" value="DUF4369"/>
    <property type="match status" value="1"/>
</dbReference>
<evidence type="ECO:0000256" key="3">
    <source>
        <dbReference type="ARBA" id="ARBA00023157"/>
    </source>
</evidence>
<sequence>MSFSLQEENNSPTLIKLCVCFLLIVPGALQAQFISRVNGFFPKSWEGKQAMIVAKPVDGSNVIDTTTIVGRSATFTIKLAEPCPAYLWVEGNPDDIQFFIDSPQINIGVDPAAFNQPVITGSASSELWIEEFELLRNSGEPEADAQMDMYNALLNKDSLTAFRLEHRFDSLQTIERNRIAKLILNHPSLPVSWYLFVSNSFSYQQTESLFTNLNSFSMYPSYQKIAKRLTRKRLGNKAPDFSLPSENGTNITLSKLNSRYILLDFSQRFLISCQKRHIDLKRLYKKYHTFGLEIITISFEPDEKSAKEGLKEYKLPWIQVQNMMDLSKIMDEFAVEGMPDNVLLDANKIMIGRYMSVSELDEKLQQLLKK</sequence>
<proteinExistence type="predicted"/>
<comment type="subcellular location">
    <subcellularLocation>
        <location evidence="1">Cell envelope</location>
    </subcellularLocation>
</comment>
<organism evidence="6 7">
    <name type="scientific">Spirosoma foliorum</name>
    <dbReference type="NCBI Taxonomy" id="2710596"/>
    <lineage>
        <taxon>Bacteria</taxon>
        <taxon>Pseudomonadati</taxon>
        <taxon>Bacteroidota</taxon>
        <taxon>Cytophagia</taxon>
        <taxon>Cytophagales</taxon>
        <taxon>Cytophagaceae</taxon>
        <taxon>Spirosoma</taxon>
    </lineage>
</organism>
<dbReference type="InterPro" id="IPR036249">
    <property type="entry name" value="Thioredoxin-like_sf"/>
</dbReference>
<dbReference type="CDD" id="cd02966">
    <property type="entry name" value="TlpA_like_family"/>
    <property type="match status" value="1"/>
</dbReference>
<keyword evidence="4" id="KW-0676">Redox-active center</keyword>
<gene>
    <name evidence="6" type="ORF">H3H32_01380</name>
</gene>
<dbReference type="GO" id="GO:0016491">
    <property type="term" value="F:oxidoreductase activity"/>
    <property type="evidence" value="ECO:0007669"/>
    <property type="project" value="InterPro"/>
</dbReference>
<dbReference type="RefSeq" id="WP_182460901.1">
    <property type="nucleotide sequence ID" value="NZ_CP059732.1"/>
</dbReference>
<evidence type="ECO:0000313" key="6">
    <source>
        <dbReference type="EMBL" id="QMW03644.1"/>
    </source>
</evidence>
<dbReference type="Gene3D" id="3.40.30.10">
    <property type="entry name" value="Glutaredoxin"/>
    <property type="match status" value="1"/>
</dbReference>
<keyword evidence="3" id="KW-1015">Disulfide bond</keyword>
<protein>
    <submittedName>
        <fullName evidence="6">AhpC/TSA family protein</fullName>
    </submittedName>
</protein>
<evidence type="ECO:0000313" key="7">
    <source>
        <dbReference type="Proteomes" id="UP000515369"/>
    </source>
</evidence>
<reference evidence="6 7" key="1">
    <citation type="submission" date="2020-07" db="EMBL/GenBank/DDBJ databases">
        <title>Spirosoma foliorum sp. nov., isolated from the leaves on the Nejang mountain Korea, Republic of.</title>
        <authorList>
            <person name="Ho H."/>
            <person name="Lee Y.-J."/>
            <person name="Nurcahyanto D.-A."/>
            <person name="Kim S.-G."/>
        </authorList>
    </citation>
    <scope>NUCLEOTIDE SEQUENCE [LARGE SCALE GENOMIC DNA]</scope>
    <source>
        <strain evidence="6 7">PL0136</strain>
    </source>
</reference>